<dbReference type="Proteomes" id="UP000019522">
    <property type="component" value="Chromosome"/>
</dbReference>
<organism evidence="1 2">
    <name type="scientific">Stutzerimonas stutzeri</name>
    <name type="common">Pseudomonas stutzeri</name>
    <dbReference type="NCBI Taxonomy" id="316"/>
    <lineage>
        <taxon>Bacteria</taxon>
        <taxon>Pseudomonadati</taxon>
        <taxon>Pseudomonadota</taxon>
        <taxon>Gammaproteobacteria</taxon>
        <taxon>Pseudomonadales</taxon>
        <taxon>Pseudomonadaceae</taxon>
        <taxon>Stutzerimonas</taxon>
    </lineage>
</organism>
<proteinExistence type="predicted"/>
<evidence type="ECO:0000313" key="2">
    <source>
        <dbReference type="Proteomes" id="UP000019522"/>
    </source>
</evidence>
<name>W8RZP1_STUST</name>
<dbReference type="AlphaFoldDB" id="W8RZP1"/>
<sequence length="62" mass="7221">MLTSIARWLLRPFQARLQGRDGNNAWPLWRRIVRNAPEAHLPIRDIDMLIATSPATGAFRRR</sequence>
<reference evidence="1 2" key="2">
    <citation type="submission" date="2014-03" db="EMBL/GenBank/DDBJ databases">
        <authorList>
            <person name="Baltrus D."/>
            <person name="Dougherty K."/>
        </authorList>
    </citation>
    <scope>NUCLEOTIDE SEQUENCE</scope>
    <source>
        <strain evidence="1 2">28a24</strain>
    </source>
</reference>
<dbReference type="EMBL" id="CP007441">
    <property type="protein sequence ID" value="AHL77611.1"/>
    <property type="molecule type" value="Genomic_DNA"/>
</dbReference>
<gene>
    <name evidence="1" type="ORF">CH92_03770</name>
</gene>
<dbReference type="KEGG" id="pstt:CH92_03770"/>
<accession>W8RZP1</accession>
<reference evidence="2" key="1">
    <citation type="journal article" date="2014" name="Genome Announc.">
        <title>Complete Genome Sequence of the Highly Transformable Pseudomonas stutzeri Strain 28a24.</title>
        <authorList>
            <person name="Smith B.A."/>
            <person name="Dougherty K.M."/>
            <person name="Baltrus D.A."/>
        </authorList>
    </citation>
    <scope>NUCLEOTIDE SEQUENCE [LARGE SCALE GENOMIC DNA]</scope>
    <source>
        <strain evidence="2">28a24</strain>
    </source>
</reference>
<protein>
    <submittedName>
        <fullName evidence="1">Uncharacterized protein</fullName>
    </submittedName>
</protein>
<evidence type="ECO:0000313" key="1">
    <source>
        <dbReference type="EMBL" id="AHL77611.1"/>
    </source>
</evidence>